<evidence type="ECO:0000313" key="1">
    <source>
        <dbReference type="EMBL" id="JAD18418.1"/>
    </source>
</evidence>
<name>A0A0A8Y069_ARUDO</name>
<proteinExistence type="predicted"/>
<organism evidence="1">
    <name type="scientific">Arundo donax</name>
    <name type="common">Giant reed</name>
    <name type="synonym">Donax arundinaceus</name>
    <dbReference type="NCBI Taxonomy" id="35708"/>
    <lineage>
        <taxon>Eukaryota</taxon>
        <taxon>Viridiplantae</taxon>
        <taxon>Streptophyta</taxon>
        <taxon>Embryophyta</taxon>
        <taxon>Tracheophyta</taxon>
        <taxon>Spermatophyta</taxon>
        <taxon>Magnoliopsida</taxon>
        <taxon>Liliopsida</taxon>
        <taxon>Poales</taxon>
        <taxon>Poaceae</taxon>
        <taxon>PACMAD clade</taxon>
        <taxon>Arundinoideae</taxon>
        <taxon>Arundineae</taxon>
        <taxon>Arundo</taxon>
    </lineage>
</organism>
<accession>A0A0A8Y069</accession>
<reference evidence="1" key="1">
    <citation type="submission" date="2014-09" db="EMBL/GenBank/DDBJ databases">
        <authorList>
            <person name="Magalhaes I.L.F."/>
            <person name="Oliveira U."/>
            <person name="Santos F.R."/>
            <person name="Vidigal T.H.D.A."/>
            <person name="Brescovit A.D."/>
            <person name="Santos A.J."/>
        </authorList>
    </citation>
    <scope>NUCLEOTIDE SEQUENCE</scope>
    <source>
        <tissue evidence="1">Shoot tissue taken approximately 20 cm above the soil surface</tissue>
    </source>
</reference>
<dbReference type="EMBL" id="GBRH01279477">
    <property type="protein sequence ID" value="JAD18418.1"/>
    <property type="molecule type" value="Transcribed_RNA"/>
</dbReference>
<sequence>MLSHKNLQECGLS</sequence>
<reference evidence="1" key="2">
    <citation type="journal article" date="2015" name="Data Brief">
        <title>Shoot transcriptome of the giant reed, Arundo donax.</title>
        <authorList>
            <person name="Barrero R.A."/>
            <person name="Guerrero F.D."/>
            <person name="Moolhuijzen P."/>
            <person name="Goolsby J.A."/>
            <person name="Tidwell J."/>
            <person name="Bellgard S.E."/>
            <person name="Bellgard M.I."/>
        </authorList>
    </citation>
    <scope>NUCLEOTIDE SEQUENCE</scope>
    <source>
        <tissue evidence="1">Shoot tissue taken approximately 20 cm above the soil surface</tissue>
    </source>
</reference>
<protein>
    <submittedName>
        <fullName evidence="1">Uncharacterized protein</fullName>
    </submittedName>
</protein>